<evidence type="ECO:0000256" key="4">
    <source>
        <dbReference type="ARBA" id="ARBA00022989"/>
    </source>
</evidence>
<evidence type="ECO:0000256" key="6">
    <source>
        <dbReference type="SAM" id="Phobius"/>
    </source>
</evidence>
<dbReference type="InterPro" id="IPR000727">
    <property type="entry name" value="T_SNARE_dom"/>
</dbReference>
<evidence type="ECO:0000256" key="2">
    <source>
        <dbReference type="ARBA" id="ARBA00022448"/>
    </source>
</evidence>
<keyword evidence="4 6" id="KW-1133">Transmembrane helix</keyword>
<sequence length="186" mass="20753">MTEKLKLDLIQSSKSRSATHGEVERRQNLLDTLTTRVRILNDAADARVGPVSNYESERTMLLSTEANDDTAYSNPWLESDEHVSSLTRDEFRRRQEQVIKEQDAGLDALADALKRQKNIGINIGTEADYQSDLIDDITVRATQTDSRIKRQSDRVGKITNKSSTCVLWSIIIVLGLAIVVVAVVPA</sequence>
<keyword evidence="3 6" id="KW-0812">Transmembrane</keyword>
<dbReference type="PROSITE" id="PS50192">
    <property type="entry name" value="T_SNARE"/>
    <property type="match status" value="1"/>
</dbReference>
<name>A0A6F9DHZ6_9ASCI</name>
<dbReference type="GO" id="GO:0016020">
    <property type="term" value="C:membrane"/>
    <property type="evidence" value="ECO:0007669"/>
    <property type="project" value="UniProtKB-SubCell"/>
</dbReference>
<evidence type="ECO:0000313" key="8">
    <source>
        <dbReference type="EMBL" id="CAB3262574.1"/>
    </source>
</evidence>
<keyword evidence="5 6" id="KW-0472">Membrane</keyword>
<feature type="domain" description="T-SNARE coiled-coil homology" evidence="7">
    <location>
        <begin position="96"/>
        <end position="158"/>
    </location>
</feature>
<dbReference type="GO" id="GO:0005794">
    <property type="term" value="C:Golgi apparatus"/>
    <property type="evidence" value="ECO:0007669"/>
    <property type="project" value="UniProtKB-ARBA"/>
</dbReference>
<gene>
    <name evidence="8" type="primary">LOC100180517</name>
</gene>
<keyword evidence="2" id="KW-0813">Transport</keyword>
<evidence type="ECO:0000256" key="3">
    <source>
        <dbReference type="ARBA" id="ARBA00022692"/>
    </source>
</evidence>
<organism evidence="8">
    <name type="scientific">Phallusia mammillata</name>
    <dbReference type="NCBI Taxonomy" id="59560"/>
    <lineage>
        <taxon>Eukaryota</taxon>
        <taxon>Metazoa</taxon>
        <taxon>Chordata</taxon>
        <taxon>Tunicata</taxon>
        <taxon>Ascidiacea</taxon>
        <taxon>Phlebobranchia</taxon>
        <taxon>Ascidiidae</taxon>
        <taxon>Phallusia</taxon>
    </lineage>
</organism>
<dbReference type="PANTHER" id="PTHR12791">
    <property type="entry name" value="GOLGI SNARE BET1-RELATED"/>
    <property type="match status" value="1"/>
</dbReference>
<protein>
    <submittedName>
        <fullName evidence="8">Uncharacterized protein LOC100180517</fullName>
    </submittedName>
</protein>
<dbReference type="AlphaFoldDB" id="A0A6F9DHZ6"/>
<reference evidence="8" key="1">
    <citation type="submission" date="2020-04" db="EMBL/GenBank/DDBJ databases">
        <authorList>
            <person name="Neveu A P."/>
        </authorList>
    </citation>
    <scope>NUCLEOTIDE SEQUENCE</scope>
    <source>
        <tissue evidence="8">Whole embryo</tissue>
    </source>
</reference>
<evidence type="ECO:0000259" key="7">
    <source>
        <dbReference type="PROSITE" id="PS50192"/>
    </source>
</evidence>
<proteinExistence type="evidence at transcript level"/>
<evidence type="ECO:0000256" key="1">
    <source>
        <dbReference type="ARBA" id="ARBA00004167"/>
    </source>
</evidence>
<accession>A0A6F9DHZ6</accession>
<dbReference type="EMBL" id="LR786724">
    <property type="protein sequence ID" value="CAB3262574.1"/>
    <property type="molecule type" value="mRNA"/>
</dbReference>
<comment type="subcellular location">
    <subcellularLocation>
        <location evidence="1">Membrane</location>
        <topology evidence="1">Single-pass membrane protein</topology>
    </subcellularLocation>
</comment>
<dbReference type="Gene3D" id="1.20.5.110">
    <property type="match status" value="1"/>
</dbReference>
<evidence type="ECO:0000256" key="5">
    <source>
        <dbReference type="ARBA" id="ARBA00023136"/>
    </source>
</evidence>
<dbReference type="SUPFAM" id="SSF58038">
    <property type="entry name" value="SNARE fusion complex"/>
    <property type="match status" value="1"/>
</dbReference>
<feature type="transmembrane region" description="Helical" evidence="6">
    <location>
        <begin position="165"/>
        <end position="184"/>
    </location>
</feature>
<dbReference type="SMART" id="SM00397">
    <property type="entry name" value="t_SNARE"/>
    <property type="match status" value="1"/>
</dbReference>